<dbReference type="AlphaFoldDB" id="A0A1V9FVG3"/>
<evidence type="ECO:0000313" key="1">
    <source>
        <dbReference type="EMBL" id="OQP62349.1"/>
    </source>
</evidence>
<gene>
    <name evidence="1" type="ORF">A3860_28730</name>
</gene>
<reference evidence="1 2" key="1">
    <citation type="submission" date="2016-03" db="EMBL/GenBank/DDBJ databases">
        <title>Niastella vici sp. nov., isolated from farmland soil.</title>
        <authorList>
            <person name="Chen L."/>
            <person name="Wang D."/>
            <person name="Yang S."/>
            <person name="Wang G."/>
        </authorList>
    </citation>
    <scope>NUCLEOTIDE SEQUENCE [LARGE SCALE GENOMIC DNA]</scope>
    <source>
        <strain evidence="1 2">DJ57</strain>
    </source>
</reference>
<dbReference type="EMBL" id="LVYD01000051">
    <property type="protein sequence ID" value="OQP62349.1"/>
    <property type="molecule type" value="Genomic_DNA"/>
</dbReference>
<dbReference type="OrthoDB" id="663614at2"/>
<dbReference type="RefSeq" id="WP_081149295.1">
    <property type="nucleotide sequence ID" value="NZ_LVYD01000051.1"/>
</dbReference>
<accession>A0A1V9FVG3</accession>
<dbReference type="Proteomes" id="UP000192796">
    <property type="component" value="Unassembled WGS sequence"/>
</dbReference>
<proteinExistence type="predicted"/>
<organism evidence="1 2">
    <name type="scientific">Niastella vici</name>
    <dbReference type="NCBI Taxonomy" id="1703345"/>
    <lineage>
        <taxon>Bacteria</taxon>
        <taxon>Pseudomonadati</taxon>
        <taxon>Bacteroidota</taxon>
        <taxon>Chitinophagia</taxon>
        <taxon>Chitinophagales</taxon>
        <taxon>Chitinophagaceae</taxon>
        <taxon>Niastella</taxon>
    </lineage>
</organism>
<evidence type="ECO:0000313" key="2">
    <source>
        <dbReference type="Proteomes" id="UP000192796"/>
    </source>
</evidence>
<name>A0A1V9FVG3_9BACT</name>
<dbReference type="PROSITE" id="PS51257">
    <property type="entry name" value="PROKAR_LIPOPROTEIN"/>
    <property type="match status" value="1"/>
</dbReference>
<sequence>MKKYLVNGWPVLLLLIFVASCGKEKSVEEDQGQYFLKCKIGGVDKTFNVNAAAAKSDLGGGITSYSVFGKAVADASNYESMGFTIQLSIPFNTGTYKETDPTTDYFLAGIYNPNTTEATKIFASGYDDTNPFQITFTEITATTLSGTFKGKLFINSTDPNSDSAIISNGQFKVKLQK</sequence>
<keyword evidence="2" id="KW-1185">Reference proteome</keyword>
<protein>
    <submittedName>
        <fullName evidence="1">Uncharacterized protein</fullName>
    </submittedName>
</protein>
<comment type="caution">
    <text evidence="1">The sequence shown here is derived from an EMBL/GenBank/DDBJ whole genome shotgun (WGS) entry which is preliminary data.</text>
</comment>